<evidence type="ECO:0000256" key="4">
    <source>
        <dbReference type="ARBA" id="ARBA00022840"/>
    </source>
</evidence>
<feature type="binding site" evidence="7">
    <location>
        <begin position="580"/>
        <end position="587"/>
    </location>
    <ligand>
        <name>ATP</name>
        <dbReference type="ChEBI" id="CHEBI:30616"/>
    </ligand>
</feature>
<name>A0AAV0ZDF6_VICFA</name>
<feature type="coiled-coil region" evidence="8">
    <location>
        <begin position="838"/>
        <end position="865"/>
    </location>
</feature>
<sequence length="879" mass="100425">MNSQPNNHTTESKDVGSSSSNSSGNNNLPQKKILSDSKFQHSTEPSGALNQVRHRFPDVFQQKGGSYADLPAAKISELMKSSSLDNAPTQSLLSVVNGILEESVERRNGEIPPRVACLLRKVVQEIERRISTQQGHLRTQNNLFKTREEKYQSRIRVLEALASGTNEENIIKEEKSAHDSKPIEKIVIEEKKTKDINHVEKTKEDEKKKEIDREVIRLMKEVEDKNMEKKEIDKEVKRLIKDVEEKNMEKKEIDKEVKRLIKEVEEKNMEISTFKQELEKMKKRYEVQCTKIENIERKDIDKEVEGKNMEKREVDEEIMRLKKEVEEKSMEKKEIDKEVMRLKKEVEEKNVEISTMKQELETMKNRYEEQCSKLKSEAEDVELELKQKSREHEAIMEKLRNKVRESEAIMESKYQKWNMKQNIIQKAVSFQFSSIQKLKLSWESIKQDVVKERMIYKEECNRLGVNLKPLVHAAENYQTVLAENRKLFNELQELKGNIRVYCRIRPFIPGQKEKQSIVERIGESDLVVANPSKQGKEALKTFKFNKIFGPTSTQAEVYDDIQDFIRSVLDGFNVCIFAYGQTGSGKTYTMSGPNGATNESLGVNYRALNDLFNISSSRQSSIVYDIGVQIIEIYNEQVRDLLTTDISVKKFGILNHSQPNGLAVPDASMHPVKSTADVIKLMDIGLKNRAKGSTAMNERSSRSHSVVSIHVRGADKKSGSTLQGNLHLIDLAGSERIDRSEVIGDRLKEAQHINKSLSALGDVIFSLSQKSSHIPYRNSKLTQILQSSLGGHAKTLMLVQINSDVKSYSESLSTLKFAERVSGVELGVAKSTKDGRDVRELMEQVASLKDTISTKDEEIERLQLLKDLKNVSNSEKLED</sequence>
<protein>
    <recommendedName>
        <fullName evidence="10">Kinesin motor domain-containing protein</fullName>
    </recommendedName>
</protein>
<evidence type="ECO:0000256" key="5">
    <source>
        <dbReference type="ARBA" id="ARBA00023054"/>
    </source>
</evidence>
<dbReference type="InterPro" id="IPR027640">
    <property type="entry name" value="Kinesin-like_fam"/>
</dbReference>
<dbReference type="FunFam" id="3.40.850.10:FF:000044">
    <property type="entry name" value="p-loop containing nucleoside triphosphate hydrolases superfamily protein"/>
    <property type="match status" value="1"/>
</dbReference>
<dbReference type="GO" id="GO:0005524">
    <property type="term" value="F:ATP binding"/>
    <property type="evidence" value="ECO:0007669"/>
    <property type="project" value="UniProtKB-UniRule"/>
</dbReference>
<comment type="similarity">
    <text evidence="1">Belongs to the TRAFAC class myosin-kinesin ATPase superfamily. Kinesin family. KIN-14 subfamily.</text>
</comment>
<organism evidence="11 12">
    <name type="scientific">Vicia faba</name>
    <name type="common">Broad bean</name>
    <name type="synonym">Faba vulgaris</name>
    <dbReference type="NCBI Taxonomy" id="3906"/>
    <lineage>
        <taxon>Eukaryota</taxon>
        <taxon>Viridiplantae</taxon>
        <taxon>Streptophyta</taxon>
        <taxon>Embryophyta</taxon>
        <taxon>Tracheophyta</taxon>
        <taxon>Spermatophyta</taxon>
        <taxon>Magnoliopsida</taxon>
        <taxon>eudicotyledons</taxon>
        <taxon>Gunneridae</taxon>
        <taxon>Pentapetalae</taxon>
        <taxon>rosids</taxon>
        <taxon>fabids</taxon>
        <taxon>Fabales</taxon>
        <taxon>Fabaceae</taxon>
        <taxon>Papilionoideae</taxon>
        <taxon>50 kb inversion clade</taxon>
        <taxon>NPAAA clade</taxon>
        <taxon>Hologalegina</taxon>
        <taxon>IRL clade</taxon>
        <taxon>Fabeae</taxon>
        <taxon>Vicia</taxon>
    </lineage>
</organism>
<dbReference type="Pfam" id="PF00225">
    <property type="entry name" value="Kinesin"/>
    <property type="match status" value="1"/>
</dbReference>
<accession>A0AAV0ZDF6</accession>
<feature type="compositionally biased region" description="Low complexity" evidence="9">
    <location>
        <begin position="16"/>
        <end position="27"/>
    </location>
</feature>
<dbReference type="AlphaFoldDB" id="A0AAV0ZDF6"/>
<dbReference type="InterPro" id="IPR027417">
    <property type="entry name" value="P-loop_NTPase"/>
</dbReference>
<evidence type="ECO:0000256" key="6">
    <source>
        <dbReference type="ARBA" id="ARBA00023175"/>
    </source>
</evidence>
<keyword evidence="12" id="KW-1185">Reference proteome</keyword>
<dbReference type="Proteomes" id="UP001157006">
    <property type="component" value="Chromosome 1S"/>
</dbReference>
<gene>
    <name evidence="11" type="ORF">VFH_I162640</name>
</gene>
<keyword evidence="4 7" id="KW-0067">ATP-binding</keyword>
<feature type="coiled-coil region" evidence="8">
    <location>
        <begin position="208"/>
        <end position="416"/>
    </location>
</feature>
<dbReference type="Gene3D" id="1.20.5.170">
    <property type="match status" value="2"/>
</dbReference>
<evidence type="ECO:0000313" key="11">
    <source>
        <dbReference type="EMBL" id="CAI8594867.1"/>
    </source>
</evidence>
<keyword evidence="6 7" id="KW-0505">Motor protein</keyword>
<evidence type="ECO:0000256" key="8">
    <source>
        <dbReference type="SAM" id="Coils"/>
    </source>
</evidence>
<evidence type="ECO:0000256" key="2">
    <source>
        <dbReference type="ARBA" id="ARBA00022701"/>
    </source>
</evidence>
<evidence type="ECO:0000256" key="7">
    <source>
        <dbReference type="PROSITE-ProRule" id="PRU00283"/>
    </source>
</evidence>
<reference evidence="11 12" key="1">
    <citation type="submission" date="2023-01" db="EMBL/GenBank/DDBJ databases">
        <authorList>
            <person name="Kreplak J."/>
        </authorList>
    </citation>
    <scope>NUCLEOTIDE SEQUENCE [LARGE SCALE GENOMIC DNA]</scope>
</reference>
<evidence type="ECO:0000256" key="1">
    <source>
        <dbReference type="ARBA" id="ARBA00010899"/>
    </source>
</evidence>
<dbReference type="PRINTS" id="PR00380">
    <property type="entry name" value="KINESINHEAVY"/>
</dbReference>
<dbReference type="SUPFAM" id="SSF52540">
    <property type="entry name" value="P-loop containing nucleoside triphosphate hydrolases"/>
    <property type="match status" value="1"/>
</dbReference>
<keyword evidence="5 8" id="KW-0175">Coiled coil</keyword>
<dbReference type="GO" id="GO:0003777">
    <property type="term" value="F:microtubule motor activity"/>
    <property type="evidence" value="ECO:0007669"/>
    <property type="project" value="InterPro"/>
</dbReference>
<evidence type="ECO:0000256" key="9">
    <source>
        <dbReference type="SAM" id="MobiDB-lite"/>
    </source>
</evidence>
<dbReference type="SMART" id="SM00129">
    <property type="entry name" value="KISc"/>
    <property type="match status" value="1"/>
</dbReference>
<dbReference type="GO" id="GO:0005874">
    <property type="term" value="C:microtubule"/>
    <property type="evidence" value="ECO:0007669"/>
    <property type="project" value="UniProtKB-KW"/>
</dbReference>
<keyword evidence="3 7" id="KW-0547">Nucleotide-binding</keyword>
<dbReference type="InterPro" id="IPR036961">
    <property type="entry name" value="Kinesin_motor_dom_sf"/>
</dbReference>
<dbReference type="InterPro" id="IPR001752">
    <property type="entry name" value="Kinesin_motor_dom"/>
</dbReference>
<evidence type="ECO:0000259" key="10">
    <source>
        <dbReference type="PROSITE" id="PS50067"/>
    </source>
</evidence>
<feature type="region of interest" description="Disordered" evidence="9">
    <location>
        <begin position="1"/>
        <end position="52"/>
    </location>
</feature>
<proteinExistence type="inferred from homology"/>
<evidence type="ECO:0000256" key="3">
    <source>
        <dbReference type="ARBA" id="ARBA00022741"/>
    </source>
</evidence>
<dbReference type="GO" id="GO:0007018">
    <property type="term" value="P:microtubule-based movement"/>
    <property type="evidence" value="ECO:0007669"/>
    <property type="project" value="InterPro"/>
</dbReference>
<feature type="domain" description="Kinesin motor" evidence="10">
    <location>
        <begin position="497"/>
        <end position="824"/>
    </location>
</feature>
<keyword evidence="2" id="KW-0493">Microtubule</keyword>
<dbReference type="PANTHER" id="PTHR47972">
    <property type="entry name" value="KINESIN-LIKE PROTEIN KLP-3"/>
    <property type="match status" value="1"/>
</dbReference>
<dbReference type="Gene3D" id="3.40.850.10">
    <property type="entry name" value="Kinesin motor domain"/>
    <property type="match status" value="1"/>
</dbReference>
<dbReference type="PANTHER" id="PTHR47972:SF57">
    <property type="entry name" value="P-LOOP NUCLEOSIDE TRIPHOSPHATE HYDROLASE SUPERFAMILY PROTEIN"/>
    <property type="match status" value="1"/>
</dbReference>
<dbReference type="EMBL" id="OX451735">
    <property type="protein sequence ID" value="CAI8594867.1"/>
    <property type="molecule type" value="Genomic_DNA"/>
</dbReference>
<evidence type="ECO:0000313" key="12">
    <source>
        <dbReference type="Proteomes" id="UP001157006"/>
    </source>
</evidence>
<dbReference type="GO" id="GO:0008017">
    <property type="term" value="F:microtubule binding"/>
    <property type="evidence" value="ECO:0007669"/>
    <property type="project" value="InterPro"/>
</dbReference>
<dbReference type="PROSITE" id="PS50067">
    <property type="entry name" value="KINESIN_MOTOR_2"/>
    <property type="match status" value="1"/>
</dbReference>